<reference evidence="2" key="1">
    <citation type="submission" date="2015-04" db="UniProtKB">
        <authorList>
            <consortium name="EnsemblPlants"/>
        </authorList>
    </citation>
    <scope>IDENTIFICATION</scope>
    <source>
        <strain evidence="2">SL10</strain>
    </source>
</reference>
<sequence>MEICHACMRAACGLPCAGALRCLWLPALRPHAKLCAYASSGNGMALSMAARGALNGGRLELSCNHLYMPAHACRKREYCEVKVGDMSRSCCFLLQPRDLVRSESLCSTSGLPNCNVINVLPCKKPKCKRTSTHEGKFVIEIRIFRVTGTRYKHDKDFRLVWSKNSRIYGSVCTLGSSMTQSTV</sequence>
<evidence type="ECO:0000313" key="3">
    <source>
        <dbReference type="Proteomes" id="UP000006591"/>
    </source>
</evidence>
<feature type="chain" id="PRO_5002362853" evidence="1">
    <location>
        <begin position="20"/>
        <end position="183"/>
    </location>
</feature>
<feature type="signal peptide" evidence="1">
    <location>
        <begin position="1"/>
        <end position="19"/>
    </location>
</feature>
<keyword evidence="3" id="KW-1185">Reference proteome</keyword>
<evidence type="ECO:0000256" key="1">
    <source>
        <dbReference type="SAM" id="SignalP"/>
    </source>
</evidence>
<dbReference type="EnsemblPlants" id="ONIVA08G20700.3">
    <property type="protein sequence ID" value="ONIVA08G20700.3"/>
    <property type="gene ID" value="ONIVA08G20700"/>
</dbReference>
<dbReference type="Gramene" id="ONIVA08G20700.3">
    <property type="protein sequence ID" value="ONIVA08G20700.3"/>
    <property type="gene ID" value="ONIVA08G20700"/>
</dbReference>
<dbReference type="HOGENOM" id="CLU_1542537_0_0_1"/>
<reference evidence="2" key="2">
    <citation type="submission" date="2018-04" db="EMBL/GenBank/DDBJ databases">
        <title>OnivRS2 (Oryza nivara Reference Sequence Version 2).</title>
        <authorList>
            <person name="Zhang J."/>
            <person name="Kudrna D."/>
            <person name="Lee S."/>
            <person name="Talag J."/>
            <person name="Rajasekar S."/>
            <person name="Welchert J."/>
            <person name="Hsing Y.-I."/>
            <person name="Wing R.A."/>
        </authorList>
    </citation>
    <scope>NUCLEOTIDE SEQUENCE [LARGE SCALE GENOMIC DNA]</scope>
    <source>
        <strain evidence="2">SL10</strain>
    </source>
</reference>
<evidence type="ECO:0000313" key="2">
    <source>
        <dbReference type="EnsemblPlants" id="ONIVA08G20700.3"/>
    </source>
</evidence>
<accession>A0A0E0IDK8</accession>
<keyword evidence="1" id="KW-0732">Signal</keyword>
<proteinExistence type="predicted"/>
<name>A0A0E0IDK8_ORYNI</name>
<protein>
    <submittedName>
        <fullName evidence="2">Uncharacterized protein</fullName>
    </submittedName>
</protein>
<organism evidence="2">
    <name type="scientific">Oryza nivara</name>
    <name type="common">Indian wild rice</name>
    <name type="synonym">Oryza sativa f. spontanea</name>
    <dbReference type="NCBI Taxonomy" id="4536"/>
    <lineage>
        <taxon>Eukaryota</taxon>
        <taxon>Viridiplantae</taxon>
        <taxon>Streptophyta</taxon>
        <taxon>Embryophyta</taxon>
        <taxon>Tracheophyta</taxon>
        <taxon>Spermatophyta</taxon>
        <taxon>Magnoliopsida</taxon>
        <taxon>Liliopsida</taxon>
        <taxon>Poales</taxon>
        <taxon>Poaceae</taxon>
        <taxon>BOP clade</taxon>
        <taxon>Oryzoideae</taxon>
        <taxon>Oryzeae</taxon>
        <taxon>Oryzinae</taxon>
        <taxon>Oryza</taxon>
    </lineage>
</organism>
<dbReference type="AlphaFoldDB" id="A0A0E0IDK8"/>
<dbReference type="Proteomes" id="UP000006591">
    <property type="component" value="Chromosome 8"/>
</dbReference>